<feature type="domain" description="MAM" evidence="3">
    <location>
        <begin position="22"/>
        <end position="71"/>
    </location>
</feature>
<dbReference type="Proteomes" id="UP001482620">
    <property type="component" value="Unassembled WGS sequence"/>
</dbReference>
<dbReference type="InterPro" id="IPR013320">
    <property type="entry name" value="ConA-like_dom_sf"/>
</dbReference>
<dbReference type="Pfam" id="PF00629">
    <property type="entry name" value="MAM"/>
    <property type="match status" value="1"/>
</dbReference>
<feature type="compositionally biased region" description="Low complexity" evidence="1">
    <location>
        <begin position="53"/>
        <end position="64"/>
    </location>
</feature>
<accession>A0ABV0TUA7</accession>
<feature type="region of interest" description="Disordered" evidence="1">
    <location>
        <begin position="39"/>
        <end position="71"/>
    </location>
</feature>
<dbReference type="InterPro" id="IPR051560">
    <property type="entry name" value="MAM_domain-containing"/>
</dbReference>
<dbReference type="SUPFAM" id="SSF49899">
    <property type="entry name" value="Concanavalin A-like lectins/glucanases"/>
    <property type="match status" value="1"/>
</dbReference>
<dbReference type="PANTHER" id="PTHR23282">
    <property type="entry name" value="APICAL ENDOSOMAL GLYCOPROTEIN PRECURSOR"/>
    <property type="match status" value="1"/>
</dbReference>
<gene>
    <name evidence="4" type="ORF">ILYODFUR_037571</name>
</gene>
<dbReference type="Gene3D" id="2.60.120.200">
    <property type="match status" value="1"/>
</dbReference>
<name>A0ABV0TUA7_9TELE</name>
<keyword evidence="5" id="KW-1185">Reference proteome</keyword>
<dbReference type="PROSITE" id="PS50060">
    <property type="entry name" value="MAM_2"/>
    <property type="match status" value="1"/>
</dbReference>
<sequence>CLILLIFFCSSTAPVNPHLREFHCGFEEEALCSFSQDKSDEFDWTRHSGSREGTTYTPSTGPSSDHTGSNQ</sequence>
<reference evidence="4 5" key="1">
    <citation type="submission" date="2021-06" db="EMBL/GenBank/DDBJ databases">
        <authorList>
            <person name="Palmer J.M."/>
        </authorList>
    </citation>
    <scope>NUCLEOTIDE SEQUENCE [LARGE SCALE GENOMIC DNA]</scope>
    <source>
        <strain evidence="5">if_2019</strain>
        <tissue evidence="4">Muscle</tissue>
    </source>
</reference>
<feature type="signal peptide" evidence="2">
    <location>
        <begin position="1"/>
        <end position="17"/>
    </location>
</feature>
<evidence type="ECO:0000313" key="5">
    <source>
        <dbReference type="Proteomes" id="UP001482620"/>
    </source>
</evidence>
<organism evidence="4 5">
    <name type="scientific">Ilyodon furcidens</name>
    <name type="common">goldbreast splitfin</name>
    <dbReference type="NCBI Taxonomy" id="33524"/>
    <lineage>
        <taxon>Eukaryota</taxon>
        <taxon>Metazoa</taxon>
        <taxon>Chordata</taxon>
        <taxon>Craniata</taxon>
        <taxon>Vertebrata</taxon>
        <taxon>Euteleostomi</taxon>
        <taxon>Actinopterygii</taxon>
        <taxon>Neopterygii</taxon>
        <taxon>Teleostei</taxon>
        <taxon>Neoteleostei</taxon>
        <taxon>Acanthomorphata</taxon>
        <taxon>Ovalentaria</taxon>
        <taxon>Atherinomorphae</taxon>
        <taxon>Cyprinodontiformes</taxon>
        <taxon>Goodeidae</taxon>
        <taxon>Ilyodon</taxon>
    </lineage>
</organism>
<feature type="compositionally biased region" description="Basic and acidic residues" evidence="1">
    <location>
        <begin position="39"/>
        <end position="50"/>
    </location>
</feature>
<keyword evidence="2" id="KW-0732">Signal</keyword>
<dbReference type="InterPro" id="IPR000998">
    <property type="entry name" value="MAM_dom"/>
</dbReference>
<feature type="non-terminal residue" evidence="4">
    <location>
        <position position="1"/>
    </location>
</feature>
<evidence type="ECO:0000313" key="4">
    <source>
        <dbReference type="EMBL" id="MEQ2235042.1"/>
    </source>
</evidence>
<feature type="chain" id="PRO_5046395968" description="MAM domain-containing protein" evidence="2">
    <location>
        <begin position="18"/>
        <end position="71"/>
    </location>
</feature>
<evidence type="ECO:0000256" key="2">
    <source>
        <dbReference type="SAM" id="SignalP"/>
    </source>
</evidence>
<comment type="caution">
    <text evidence="4">The sequence shown here is derived from an EMBL/GenBank/DDBJ whole genome shotgun (WGS) entry which is preliminary data.</text>
</comment>
<protein>
    <recommendedName>
        <fullName evidence="3">MAM domain-containing protein</fullName>
    </recommendedName>
</protein>
<evidence type="ECO:0000256" key="1">
    <source>
        <dbReference type="SAM" id="MobiDB-lite"/>
    </source>
</evidence>
<dbReference type="PANTHER" id="PTHR23282:SF137">
    <property type="entry name" value="MAM DOMAIN-CONTAINING GLYCOSYLPHOSPHATIDYLINOSITOL ANCHOR PROTEIN 2"/>
    <property type="match status" value="1"/>
</dbReference>
<proteinExistence type="predicted"/>
<feature type="non-terminal residue" evidence="4">
    <location>
        <position position="71"/>
    </location>
</feature>
<dbReference type="EMBL" id="JAHRIQ010043161">
    <property type="protein sequence ID" value="MEQ2235042.1"/>
    <property type="molecule type" value="Genomic_DNA"/>
</dbReference>
<evidence type="ECO:0000259" key="3">
    <source>
        <dbReference type="PROSITE" id="PS50060"/>
    </source>
</evidence>